<evidence type="ECO:0000259" key="12">
    <source>
        <dbReference type="PROSITE" id="PS51166"/>
    </source>
</evidence>
<dbReference type="PANTHER" id="PTHR13931:SF2">
    <property type="entry name" value="UBIQUITIN CONJUGATION FACTOR E4 B"/>
    <property type="match status" value="1"/>
</dbReference>
<dbReference type="GO" id="GO:2001070">
    <property type="term" value="F:starch binding"/>
    <property type="evidence" value="ECO:0007669"/>
    <property type="project" value="InterPro"/>
</dbReference>
<evidence type="ECO:0000256" key="4">
    <source>
        <dbReference type="ARBA" id="ARBA00004906"/>
    </source>
</evidence>
<dbReference type="Pfam" id="PF04564">
    <property type="entry name" value="U-box"/>
    <property type="match status" value="1"/>
</dbReference>
<dbReference type="SMART" id="SM00504">
    <property type="entry name" value="Ubox"/>
    <property type="match status" value="1"/>
</dbReference>
<evidence type="ECO:0000256" key="10">
    <source>
        <dbReference type="ARBA" id="ARBA00023242"/>
    </source>
</evidence>
<evidence type="ECO:0000256" key="2">
    <source>
        <dbReference type="ARBA" id="ARBA00004123"/>
    </source>
</evidence>
<feature type="region of interest" description="Disordered" evidence="11">
    <location>
        <begin position="979"/>
        <end position="1004"/>
    </location>
</feature>
<dbReference type="GO" id="GO:0005634">
    <property type="term" value="C:nucleus"/>
    <property type="evidence" value="ECO:0007669"/>
    <property type="project" value="UniProtKB-SubCell"/>
</dbReference>
<dbReference type="Gene3D" id="3.30.40.10">
    <property type="entry name" value="Zinc/RING finger domain, C3HC4 (zinc finger)"/>
    <property type="match status" value="1"/>
</dbReference>
<evidence type="ECO:0000256" key="3">
    <source>
        <dbReference type="ARBA" id="ARBA00004496"/>
    </source>
</evidence>
<evidence type="ECO:0000259" key="13">
    <source>
        <dbReference type="PROSITE" id="PS51698"/>
    </source>
</evidence>
<dbReference type="InterPro" id="IPR003613">
    <property type="entry name" value="Ubox_domain"/>
</dbReference>
<keyword evidence="9" id="KW-0833">Ubl conjugation pathway</keyword>
<comment type="catalytic activity">
    <reaction evidence="1">
        <text>S-ubiquitinyl-[E2 ubiquitin-conjugating enzyme]-L-cysteine + [acceptor protein]-L-lysine = [E2 ubiquitin-conjugating enzyme]-L-cysteine + N(6)-ubiquitinyl-[acceptor protein]-L-lysine.</text>
        <dbReference type="EC" id="2.3.2.27"/>
    </reaction>
</comment>
<comment type="similarity">
    <text evidence="5">Belongs to the ubiquitin conjugation factor E4 family.</text>
</comment>
<dbReference type="GO" id="GO:0036503">
    <property type="term" value="P:ERAD pathway"/>
    <property type="evidence" value="ECO:0007669"/>
    <property type="project" value="InterPro"/>
</dbReference>
<feature type="domain" description="U-box" evidence="13">
    <location>
        <begin position="908"/>
        <end position="982"/>
    </location>
</feature>
<dbReference type="GO" id="GO:0006511">
    <property type="term" value="P:ubiquitin-dependent protein catabolic process"/>
    <property type="evidence" value="ECO:0007669"/>
    <property type="project" value="InterPro"/>
</dbReference>
<accession>A0AAW1S401</accession>
<evidence type="ECO:0000256" key="9">
    <source>
        <dbReference type="ARBA" id="ARBA00022786"/>
    </source>
</evidence>
<evidence type="ECO:0000313" key="14">
    <source>
        <dbReference type="EMBL" id="KAK9840736.1"/>
    </source>
</evidence>
<reference evidence="14 15" key="1">
    <citation type="journal article" date="2024" name="Nat. Commun.">
        <title>Phylogenomics reveals the evolutionary origins of lichenization in chlorophyte algae.</title>
        <authorList>
            <person name="Puginier C."/>
            <person name="Libourel C."/>
            <person name="Otte J."/>
            <person name="Skaloud P."/>
            <person name="Haon M."/>
            <person name="Grisel S."/>
            <person name="Petersen M."/>
            <person name="Berrin J.G."/>
            <person name="Delaux P.M."/>
            <person name="Dal Grande F."/>
            <person name="Keller J."/>
        </authorList>
    </citation>
    <scope>NUCLEOTIDE SEQUENCE [LARGE SCALE GENOMIC DNA]</scope>
    <source>
        <strain evidence="14 15">SAG 245.80</strain>
    </source>
</reference>
<feature type="domain" description="CBM20" evidence="12">
    <location>
        <begin position="1002"/>
        <end position="1145"/>
    </location>
</feature>
<name>A0AAW1S401_9CHLO</name>
<dbReference type="EC" id="2.3.2.27" evidence="6"/>
<dbReference type="EMBL" id="JALJOU010000012">
    <property type="protein sequence ID" value="KAK9840736.1"/>
    <property type="molecule type" value="Genomic_DNA"/>
</dbReference>
<dbReference type="InterPro" id="IPR019474">
    <property type="entry name" value="Ub_conjug_fac_E4_core"/>
</dbReference>
<sequence>MGTSQAEDAALRRVFAVTLSEGQETEGIVYLGGLSQELLTERGAGVPVLLSKDNLERVLMARLMEPSIGEQWPVFYLIMCYARASDEFRAASRLRDASAVAAVQAALLIGKQLAVSYTGLLLTMDLFIQPPAALARGALQILDSLDAREGRGTPGAPPLPPQFLEDLAANLESEDRLDAVAESILWVTSRRLVGISPLGDYIAPLQLHLLLFGVRQLARAAGRSARWLPGGARPGRSIQTDSMLGPAFSLSPLPDGLSRPLPDVMAQCFAGCDARLQTELRTTHDALRATMGQIHDTLHRLAMTLLRTPDTREDMLRWLAHAIEANVERSKSMGDPARSASHGFFINLNAVLLRLCDPFLEPMSGKAWGKLDARYVMHKGRLSFEEDAKLAADFDEQRRLLAKHAASGSTAGLPSYHFICECFFLTAKGLHLGLVKLLGDWRMLLMRVSHTQGWLQEIEGLLGSGSAPPQQARLMQRQRDAVKLQLRTMLDTVAAFHTHVLDEALLRSAMAFYRLMAVWLLRLSSPSAAAGADPGLPLPTPPPEDMRFLPEYFVEDLLEVQQHITEHTPAVLEGARMEEVLMFLVVFLNSPQHVRNPYLRGKMVELLQLWMPNPEEEKTLGGRRRRRQQPVAASLSLLIEAHPLVLQHLVRNVLQLYVDVEHTGRDASFIEKFEQRERMGELLTYLWNVPAHRTAWRAVAAKEGSADQLYHRFCHHLDTDCIYQLNSVLGILPEIQELEAVIDDEASFAALPEEEQTAKQQELQKKPHGCLTLIRLSTTEITGPWLTQEMAPRIASTLNYFLLHLTGPERRKLKIKDPERYGWQPKTVLAQIAAIYVNLAHGDASGRLAAAVAADSRSYRDEMFTEAAQVLRSFGLLPENAVEELEELGLRVSAAVAAIEQEDDLYADAPDDFVDQLTGAVMEDPITLPKSGVTLDRASIMRHLLSSQTDPFSREPLRAEELLPNPALKERILAWKRASTSNGGSEGRPLDAPGERSSEPQREQPKLVRIRLSVEYRVHSRQLLCIGGSQIPFGWSFLSIARVPMVWTDGDIWTSEVDLPINSRIEYKYVILEEQDWTKQESEDAEGVVTFTYRTQPDSPPDVQTIQKQMAIVAWQPGPNKVVQVPSEDEVPPPPEDDLAGTWERLLLDESGEPLLERRDVWGFAEDDVNAPRNRGLRYG</sequence>
<protein>
    <recommendedName>
        <fullName evidence="6">RING-type E3 ubiquitin transferase</fullName>
        <ecNumber evidence="6">2.3.2.27</ecNumber>
    </recommendedName>
</protein>
<dbReference type="InterPro" id="IPR013783">
    <property type="entry name" value="Ig-like_fold"/>
</dbReference>
<evidence type="ECO:0000256" key="6">
    <source>
        <dbReference type="ARBA" id="ARBA00012483"/>
    </source>
</evidence>
<feature type="compositionally biased region" description="Basic and acidic residues" evidence="11">
    <location>
        <begin position="993"/>
        <end position="1004"/>
    </location>
</feature>
<dbReference type="GO" id="GO:0000209">
    <property type="term" value="P:protein polyubiquitination"/>
    <property type="evidence" value="ECO:0007669"/>
    <property type="project" value="TreeGrafter"/>
</dbReference>
<keyword evidence="10" id="KW-0539">Nucleus</keyword>
<dbReference type="SUPFAM" id="SSF49452">
    <property type="entry name" value="Starch-binding domain-like"/>
    <property type="match status" value="1"/>
</dbReference>
<dbReference type="GO" id="GO:0005737">
    <property type="term" value="C:cytoplasm"/>
    <property type="evidence" value="ECO:0007669"/>
    <property type="project" value="UniProtKB-SubCell"/>
</dbReference>
<keyword evidence="7" id="KW-0963">Cytoplasm</keyword>
<evidence type="ECO:0000256" key="11">
    <source>
        <dbReference type="SAM" id="MobiDB-lite"/>
    </source>
</evidence>
<dbReference type="InterPro" id="IPR013784">
    <property type="entry name" value="Carb-bd-like_fold"/>
</dbReference>
<dbReference type="Proteomes" id="UP001445335">
    <property type="component" value="Unassembled WGS sequence"/>
</dbReference>
<evidence type="ECO:0000313" key="15">
    <source>
        <dbReference type="Proteomes" id="UP001445335"/>
    </source>
</evidence>
<proteinExistence type="inferred from homology"/>
<evidence type="ECO:0000256" key="8">
    <source>
        <dbReference type="ARBA" id="ARBA00022679"/>
    </source>
</evidence>
<evidence type="ECO:0000256" key="7">
    <source>
        <dbReference type="ARBA" id="ARBA00022490"/>
    </source>
</evidence>
<dbReference type="GO" id="GO:0000151">
    <property type="term" value="C:ubiquitin ligase complex"/>
    <property type="evidence" value="ECO:0007669"/>
    <property type="project" value="InterPro"/>
</dbReference>
<keyword evidence="15" id="KW-1185">Reference proteome</keyword>
<comment type="caution">
    <text evidence="14">The sequence shown here is derived from an EMBL/GenBank/DDBJ whole genome shotgun (WGS) entry which is preliminary data.</text>
</comment>
<evidence type="ECO:0000256" key="5">
    <source>
        <dbReference type="ARBA" id="ARBA00007434"/>
    </source>
</evidence>
<dbReference type="PANTHER" id="PTHR13931">
    <property type="entry name" value="UBIQUITINATION FACTOR E4"/>
    <property type="match status" value="1"/>
</dbReference>
<dbReference type="InterPro" id="IPR013083">
    <property type="entry name" value="Znf_RING/FYVE/PHD"/>
</dbReference>
<dbReference type="InterPro" id="IPR002044">
    <property type="entry name" value="CBM20"/>
</dbReference>
<comment type="subcellular location">
    <subcellularLocation>
        <location evidence="3">Cytoplasm</location>
    </subcellularLocation>
    <subcellularLocation>
        <location evidence="2">Nucleus</location>
    </subcellularLocation>
</comment>
<dbReference type="Gene3D" id="2.60.40.10">
    <property type="entry name" value="Immunoglobulins"/>
    <property type="match status" value="1"/>
</dbReference>
<gene>
    <name evidence="14" type="ORF">WJX81_001139</name>
</gene>
<dbReference type="FunFam" id="3.30.40.10:FF:000055">
    <property type="entry name" value="Ubiquitin conjugation factor e4 a"/>
    <property type="match status" value="1"/>
</dbReference>
<comment type="pathway">
    <text evidence="4">Protein modification; protein ubiquitination.</text>
</comment>
<dbReference type="InterPro" id="IPR045132">
    <property type="entry name" value="UBE4"/>
</dbReference>
<dbReference type="PROSITE" id="PS51698">
    <property type="entry name" value="U_BOX"/>
    <property type="match status" value="1"/>
</dbReference>
<dbReference type="PROSITE" id="PS51166">
    <property type="entry name" value="CBM20"/>
    <property type="match status" value="1"/>
</dbReference>
<dbReference type="Pfam" id="PF10408">
    <property type="entry name" value="Ufd2P_core"/>
    <property type="match status" value="1"/>
</dbReference>
<organism evidence="14 15">
    <name type="scientific">Elliptochloris bilobata</name>
    <dbReference type="NCBI Taxonomy" id="381761"/>
    <lineage>
        <taxon>Eukaryota</taxon>
        <taxon>Viridiplantae</taxon>
        <taxon>Chlorophyta</taxon>
        <taxon>core chlorophytes</taxon>
        <taxon>Trebouxiophyceae</taxon>
        <taxon>Trebouxiophyceae incertae sedis</taxon>
        <taxon>Elliptochloris clade</taxon>
        <taxon>Elliptochloris</taxon>
    </lineage>
</organism>
<dbReference type="AlphaFoldDB" id="A0AAW1S401"/>
<keyword evidence="8" id="KW-0808">Transferase</keyword>
<evidence type="ECO:0000256" key="1">
    <source>
        <dbReference type="ARBA" id="ARBA00000900"/>
    </source>
</evidence>
<dbReference type="GO" id="GO:0034450">
    <property type="term" value="F:ubiquitin-ubiquitin ligase activity"/>
    <property type="evidence" value="ECO:0007669"/>
    <property type="project" value="InterPro"/>
</dbReference>
<dbReference type="SUPFAM" id="SSF57850">
    <property type="entry name" value="RING/U-box"/>
    <property type="match status" value="1"/>
</dbReference>